<evidence type="ECO:0000256" key="1">
    <source>
        <dbReference type="SAM" id="MobiDB-lite"/>
    </source>
</evidence>
<dbReference type="RefSeq" id="WP_200170668.1">
    <property type="nucleotide sequence ID" value="NZ_BAABKQ010000001.1"/>
</dbReference>
<gene>
    <name evidence="2" type="ORF">GCM10023353_13100</name>
</gene>
<feature type="region of interest" description="Disordered" evidence="1">
    <location>
        <begin position="40"/>
        <end position="62"/>
    </location>
</feature>
<evidence type="ECO:0000313" key="2">
    <source>
        <dbReference type="EMBL" id="GAA4810226.1"/>
    </source>
</evidence>
<keyword evidence="3" id="KW-1185">Reference proteome</keyword>
<evidence type="ECO:0000313" key="3">
    <source>
        <dbReference type="Proteomes" id="UP001500839"/>
    </source>
</evidence>
<dbReference type="InterPro" id="IPR029016">
    <property type="entry name" value="GAF-like_dom_sf"/>
</dbReference>
<dbReference type="Gene3D" id="3.30.450.40">
    <property type="match status" value="1"/>
</dbReference>
<proteinExistence type="predicted"/>
<comment type="caution">
    <text evidence="2">The sequence shown here is derived from an EMBL/GenBank/DDBJ whole genome shotgun (WGS) entry which is preliminary data.</text>
</comment>
<sequence length="491" mass="51662">MAANTVPGRAGQWAALRPGEDAAAVARRLGAAHDRFVAGGARQAGRSTRSGPTGGSSRGSAAGDVALAADVRAVVLESWERSRCSGVDPEAESAGVAFGDVDLREYRAVHPLASVLPVVRTLLVDDAVDAELLVAISDADGRLLWVEGDTSMRDRAAAMAFAEGADWSESAMGTNAPGTSLALDHCVQLFGAEHFARTVRRWSCAAAPVHDPASGAILGSVDITGGMRVAAPEVLTLVRATVAAAEAELRLRGIAGGHRSDEWRDVSASASATVADALAPPAGAGSPHARRLRVLGGDRPTLRAGRGESRLSPRHAEILVLLTEHPDGLSAERLAVELDERSLDSVTVRAEMSRLRRVLGADMIASRPYRLTGSVLTDVMAVRGALSRGDVEEALRLYRGPALPDSLAPGVSEVRESLDARMREAVLHSGDPSLLQRWAATSTGRDDPLVWQALVALLRAGSPAFVQAKAHADLLERRFGRAATRLQRPRT</sequence>
<organism evidence="2 3">
    <name type="scientific">Tomitella cavernea</name>
    <dbReference type="NCBI Taxonomy" id="1387982"/>
    <lineage>
        <taxon>Bacteria</taxon>
        <taxon>Bacillati</taxon>
        <taxon>Actinomycetota</taxon>
        <taxon>Actinomycetes</taxon>
        <taxon>Mycobacteriales</taxon>
        <taxon>Tomitella</taxon>
    </lineage>
</organism>
<dbReference type="Proteomes" id="UP001500839">
    <property type="component" value="Unassembled WGS sequence"/>
</dbReference>
<reference evidence="3" key="1">
    <citation type="journal article" date="2019" name="Int. J. Syst. Evol. Microbiol.">
        <title>The Global Catalogue of Microorganisms (GCM) 10K type strain sequencing project: providing services to taxonomists for standard genome sequencing and annotation.</title>
        <authorList>
            <consortium name="The Broad Institute Genomics Platform"/>
            <consortium name="The Broad Institute Genome Sequencing Center for Infectious Disease"/>
            <person name="Wu L."/>
            <person name="Ma J."/>
        </authorList>
    </citation>
    <scope>NUCLEOTIDE SEQUENCE [LARGE SCALE GENOMIC DNA]</scope>
    <source>
        <strain evidence="3">JCM 18542</strain>
    </source>
</reference>
<accession>A0ABP9CIK5</accession>
<dbReference type="EMBL" id="BAABKQ010000001">
    <property type="protein sequence ID" value="GAA4810226.1"/>
    <property type="molecule type" value="Genomic_DNA"/>
</dbReference>
<protein>
    <submittedName>
        <fullName evidence="2">GAF domain-containing protein</fullName>
    </submittedName>
</protein>
<name>A0ABP9CIK5_9ACTN</name>